<feature type="compositionally biased region" description="Polar residues" evidence="4">
    <location>
        <begin position="81"/>
        <end position="93"/>
    </location>
</feature>
<evidence type="ECO:0000313" key="7">
    <source>
        <dbReference type="EMBL" id="CBJ32094.1"/>
    </source>
</evidence>
<proteinExistence type="predicted"/>
<feature type="region of interest" description="Disordered" evidence="4">
    <location>
        <begin position="61"/>
        <end position="125"/>
    </location>
</feature>
<protein>
    <recommendedName>
        <fullName evidence="6">Glycosyltransferase 61 catalytic domain-containing protein</fullName>
    </recommendedName>
</protein>
<feature type="signal peptide" evidence="5">
    <location>
        <begin position="1"/>
        <end position="34"/>
    </location>
</feature>
<dbReference type="InParanoid" id="D7FWK6"/>
<evidence type="ECO:0000256" key="2">
    <source>
        <dbReference type="ARBA" id="ARBA00022679"/>
    </source>
</evidence>
<dbReference type="EMBL" id="FN649760">
    <property type="protein sequence ID" value="CBJ32094.1"/>
    <property type="molecule type" value="Genomic_DNA"/>
</dbReference>
<evidence type="ECO:0000259" key="6">
    <source>
        <dbReference type="Pfam" id="PF04577"/>
    </source>
</evidence>
<keyword evidence="1" id="KW-0328">Glycosyltransferase</keyword>
<dbReference type="InterPro" id="IPR007657">
    <property type="entry name" value="Glycosyltransferase_61"/>
</dbReference>
<accession>D7FWK6</accession>
<dbReference type="InterPro" id="IPR049625">
    <property type="entry name" value="Glyco_transf_61_cat"/>
</dbReference>
<feature type="chain" id="PRO_5003095849" description="Glycosyltransferase 61 catalytic domain-containing protein" evidence="5">
    <location>
        <begin position="35"/>
        <end position="669"/>
    </location>
</feature>
<dbReference type="eggNOG" id="ENOG502S8GN">
    <property type="taxonomic scope" value="Eukaryota"/>
</dbReference>
<name>D7FWK6_ECTSI</name>
<dbReference type="Pfam" id="PF04577">
    <property type="entry name" value="Glyco_transf_61"/>
    <property type="match status" value="1"/>
</dbReference>
<keyword evidence="5" id="KW-0732">Signal</keyword>
<evidence type="ECO:0000256" key="4">
    <source>
        <dbReference type="SAM" id="MobiDB-lite"/>
    </source>
</evidence>
<dbReference type="GO" id="GO:0016757">
    <property type="term" value="F:glycosyltransferase activity"/>
    <property type="evidence" value="ECO:0007669"/>
    <property type="project" value="UniProtKB-KW"/>
</dbReference>
<evidence type="ECO:0000256" key="5">
    <source>
        <dbReference type="SAM" id="SignalP"/>
    </source>
</evidence>
<evidence type="ECO:0000313" key="8">
    <source>
        <dbReference type="Proteomes" id="UP000002630"/>
    </source>
</evidence>
<evidence type="ECO:0000256" key="1">
    <source>
        <dbReference type="ARBA" id="ARBA00022676"/>
    </source>
</evidence>
<keyword evidence="2" id="KW-0808">Transferase</keyword>
<evidence type="ECO:0000256" key="3">
    <source>
        <dbReference type="ARBA" id="ARBA00023180"/>
    </source>
</evidence>
<gene>
    <name evidence="7" type="ORF">Esi_0307_0026</name>
</gene>
<keyword evidence="8" id="KW-1185">Reference proteome</keyword>
<sequence>MEETGRTGSTIKKWVSRSAQGLFLTVVLLQNSLAMPAALDEKSPIIEPSGGREDEAIAATAMTTSGRGLPRRLRREGHPSSRGSHQLHQQQLRAEQKRIAPIPSRNQQGSGQQHRKLEGTTEEDPDVSFATDILEDENSSAPQVYHAPADGSCPVAAHYPNSAVLSDDGNYAAEPPTVIVGAFSVWSRLQQALDESSRLRCPSPPCCLGVHTHTYREGDLGEEMSHVQGAVVVRRPDLAQAPGSVAPAQDVDFVKTLQSYFPISQSSLLRRIVEADGFNLTSTTQHVEPAFAELLVATDFFGAVREGNPAAAELLTPYCSGEDPRQDISDCVRIPTLVSMADVYISCKGAVWNENDFILPVNCDIPRRHEADDAREQAREGLQAEDESYEKVFVMTQEWNPNYYHFTVEHLPRITLMLDVLLENPDIMIAMHYSQHDKLHQGGFSNEIETHMEMFEILGISRDRVVLAMKQMHAELAIVPTSTICGDPDAHMVNMLRNRFLQSLFPTTNGVPPAQARPVIVLVVRTTLRGLKNNDEVKEALEINFPSFDVVEFFGTDPVQDQLLTFANASMVIAPHGAGLANIIVAPLHTPVLEIAPLSCPSCFLRLALKLHHIYARHPGGEWSQECHTWYEPDIDEIIDLVRDLLEAKRQADDALELPEATDLHQEQP</sequence>
<organism evidence="7 8">
    <name type="scientific">Ectocarpus siliculosus</name>
    <name type="common">Brown alga</name>
    <name type="synonym">Conferva siliculosa</name>
    <dbReference type="NCBI Taxonomy" id="2880"/>
    <lineage>
        <taxon>Eukaryota</taxon>
        <taxon>Sar</taxon>
        <taxon>Stramenopiles</taxon>
        <taxon>Ochrophyta</taxon>
        <taxon>PX clade</taxon>
        <taxon>Phaeophyceae</taxon>
        <taxon>Ectocarpales</taxon>
        <taxon>Ectocarpaceae</taxon>
        <taxon>Ectocarpus</taxon>
    </lineage>
</organism>
<dbReference type="AlphaFoldDB" id="D7FWK6"/>
<feature type="domain" description="Glycosyltransferase 61 catalytic" evidence="6">
    <location>
        <begin position="403"/>
        <end position="592"/>
    </location>
</feature>
<dbReference type="Proteomes" id="UP000002630">
    <property type="component" value="Unassembled WGS sequence"/>
</dbReference>
<dbReference type="OrthoDB" id="1892506at2759"/>
<keyword evidence="3" id="KW-0325">Glycoprotein</keyword>
<reference evidence="7 8" key="1">
    <citation type="journal article" date="2010" name="Nature">
        <title>The Ectocarpus genome and the independent evolution of multicellularity in brown algae.</title>
        <authorList>
            <person name="Cock J.M."/>
            <person name="Sterck L."/>
            <person name="Rouze P."/>
            <person name="Scornet D."/>
            <person name="Allen A.E."/>
            <person name="Amoutzias G."/>
            <person name="Anthouard V."/>
            <person name="Artiguenave F."/>
            <person name="Aury J.M."/>
            <person name="Badger J.H."/>
            <person name="Beszteri B."/>
            <person name="Billiau K."/>
            <person name="Bonnet E."/>
            <person name="Bothwell J.H."/>
            <person name="Bowler C."/>
            <person name="Boyen C."/>
            <person name="Brownlee C."/>
            <person name="Carrano C.J."/>
            <person name="Charrier B."/>
            <person name="Cho G.Y."/>
            <person name="Coelho S.M."/>
            <person name="Collen J."/>
            <person name="Corre E."/>
            <person name="Da Silva C."/>
            <person name="Delage L."/>
            <person name="Delaroque N."/>
            <person name="Dittami S.M."/>
            <person name="Doulbeau S."/>
            <person name="Elias M."/>
            <person name="Farnham G."/>
            <person name="Gachon C.M."/>
            <person name="Gschloessl B."/>
            <person name="Heesch S."/>
            <person name="Jabbari K."/>
            <person name="Jubin C."/>
            <person name="Kawai H."/>
            <person name="Kimura K."/>
            <person name="Kloareg B."/>
            <person name="Kupper F.C."/>
            <person name="Lang D."/>
            <person name="Le Bail A."/>
            <person name="Leblanc C."/>
            <person name="Lerouge P."/>
            <person name="Lohr M."/>
            <person name="Lopez P.J."/>
            <person name="Martens C."/>
            <person name="Maumus F."/>
            <person name="Michel G."/>
            <person name="Miranda-Saavedra D."/>
            <person name="Morales J."/>
            <person name="Moreau H."/>
            <person name="Motomura T."/>
            <person name="Nagasato C."/>
            <person name="Napoli C.A."/>
            <person name="Nelson D.R."/>
            <person name="Nyvall-Collen P."/>
            <person name="Peters A.F."/>
            <person name="Pommier C."/>
            <person name="Potin P."/>
            <person name="Poulain J."/>
            <person name="Quesneville H."/>
            <person name="Read B."/>
            <person name="Rensing S.A."/>
            <person name="Ritter A."/>
            <person name="Rousvoal S."/>
            <person name="Samanta M."/>
            <person name="Samson G."/>
            <person name="Schroeder D.C."/>
            <person name="Segurens B."/>
            <person name="Strittmatter M."/>
            <person name="Tonon T."/>
            <person name="Tregear J.W."/>
            <person name="Valentin K."/>
            <person name="von Dassow P."/>
            <person name="Yamagishi T."/>
            <person name="Van de Peer Y."/>
            <person name="Wincker P."/>
        </authorList>
    </citation>
    <scope>NUCLEOTIDE SEQUENCE [LARGE SCALE GENOMIC DNA]</scope>
    <source>
        <strain evidence="8">Ec32 / CCAP1310/4</strain>
    </source>
</reference>
<dbReference type="PANTHER" id="PTHR20961">
    <property type="entry name" value="GLYCOSYLTRANSFERASE"/>
    <property type="match status" value="1"/>
</dbReference>